<evidence type="ECO:0008006" key="3">
    <source>
        <dbReference type="Google" id="ProtNLM"/>
    </source>
</evidence>
<proteinExistence type="predicted"/>
<dbReference type="Proteomes" id="UP000013984">
    <property type="component" value="Unassembled WGS sequence"/>
</dbReference>
<name>R8ZY10_9LEPT</name>
<dbReference type="AlphaFoldDB" id="R8ZY10"/>
<dbReference type="EMBL" id="AOGZ02000018">
    <property type="protein sequence ID" value="EOQ94823.1"/>
    <property type="molecule type" value="Genomic_DNA"/>
</dbReference>
<gene>
    <name evidence="1" type="ORF">LEP1GSC195_0932</name>
</gene>
<evidence type="ECO:0000313" key="2">
    <source>
        <dbReference type="Proteomes" id="UP000013984"/>
    </source>
</evidence>
<accession>R8ZY10</accession>
<dbReference type="OrthoDB" id="3078785at2"/>
<dbReference type="RefSeq" id="WP_015683076.1">
    <property type="nucleotide sequence ID" value="NZ_AOGZ02000018.1"/>
</dbReference>
<protein>
    <recommendedName>
        <fullName evidence="3">TIGR04255 family protein</fullName>
    </recommendedName>
</protein>
<keyword evidence="2" id="KW-1185">Reference proteome</keyword>
<dbReference type="STRING" id="1218599.LEP1GSC195_0932"/>
<evidence type="ECO:0000313" key="1">
    <source>
        <dbReference type="EMBL" id="EOQ94823.1"/>
    </source>
</evidence>
<comment type="caution">
    <text evidence="1">The sequence shown here is derived from an EMBL/GenBank/DDBJ whole genome shotgun (WGS) entry which is preliminary data.</text>
</comment>
<reference evidence="1" key="1">
    <citation type="submission" date="2013-04" db="EMBL/GenBank/DDBJ databases">
        <authorList>
            <person name="Harkins D.M."/>
            <person name="Durkin A.S."/>
            <person name="Brinkac L.M."/>
            <person name="Haft D.H."/>
            <person name="Selengut J.D."/>
            <person name="Sanka R."/>
            <person name="DePew J."/>
            <person name="Purushe J."/>
            <person name="Galloway R.L."/>
            <person name="Vinetz J.M."/>
            <person name="Sutton G.G."/>
            <person name="Nierman W.C."/>
            <person name="Fouts D.E."/>
        </authorList>
    </citation>
    <scope>NUCLEOTIDE SEQUENCE [LARGE SCALE GENOMIC DNA]</scope>
    <source>
        <strain evidence="1">CDC</strain>
    </source>
</reference>
<sequence>MSQIPILDRRFCLDLFGDPYNTSAGTSEQGFIITKHSGRLPYPSVIINPQRIQIIGHESFEVADLYEKVTNEIVRVTNGSLPLFYSNIGLNTEHEWNDIGENGETWLTDRFIQNGLRQIDRPYITKTLDLRFEVIIGDDQRFNIQLQPRKGVSNSLYAAINDHRIWTSITTPDKKVVEDLLDDSVRELKQKVFNIFLT</sequence>
<organism evidence="1 2">
    <name type="scientific">Leptospira wolbachii serovar Codice str. CDC</name>
    <dbReference type="NCBI Taxonomy" id="1218599"/>
    <lineage>
        <taxon>Bacteria</taxon>
        <taxon>Pseudomonadati</taxon>
        <taxon>Spirochaetota</taxon>
        <taxon>Spirochaetia</taxon>
        <taxon>Leptospirales</taxon>
        <taxon>Leptospiraceae</taxon>
        <taxon>Leptospira</taxon>
    </lineage>
</organism>